<protein>
    <recommendedName>
        <fullName evidence="9">Outer membrane lipocarrier LolA family protein</fullName>
    </recommendedName>
</protein>
<sequence>MATKNKRDYYKMKRLFTFISIFLTIVAPLYALDLSKDSDFQAVEKQLTKDTNISGKFIQIRQIAGLNSSLKSSGTFKLTNDGSLLWQQQSPIKTTMQMSKNKLTQTIMDNPPTVLTRDDQPIVFTFTSVFMSVFKGDTKTISEFFNINFDGNTQNWTITLTPKSSPLNKAIKEIILKGNRYITNIDVADTQDNIIKIELFDITTN</sequence>
<organism evidence="5">
    <name type="scientific">Francisella philomiragia subsp. philomiragia (strain ATCC 25017 / CCUG 19701 / FSC 153 / O#319-036)</name>
    <dbReference type="NCBI Taxonomy" id="484022"/>
    <lineage>
        <taxon>Bacteria</taxon>
        <taxon>Pseudomonadati</taxon>
        <taxon>Pseudomonadota</taxon>
        <taxon>Gammaproteobacteria</taxon>
        <taxon>Thiotrichales</taxon>
        <taxon>Francisellaceae</taxon>
        <taxon>Francisella</taxon>
    </lineage>
</organism>
<dbReference type="PDB" id="9COZ">
    <property type="method" value="X-ray"/>
    <property type="resolution" value="1.70 A"/>
    <property type="chains" value="A=32-205"/>
</dbReference>
<dbReference type="Pfam" id="PF19574">
    <property type="entry name" value="LolA_3"/>
    <property type="match status" value="1"/>
</dbReference>
<dbReference type="Gene3D" id="2.50.20.10">
    <property type="entry name" value="Lipoprotein localisation LolA/LolB/LppX"/>
    <property type="match status" value="1"/>
</dbReference>
<keyword evidence="3" id="KW-0732">Signal</keyword>
<dbReference type="SUPFAM" id="SSF89392">
    <property type="entry name" value="Prokaryotic lipoproteins and lipoprotein localization factors"/>
    <property type="match status" value="1"/>
</dbReference>
<reference evidence="8" key="3">
    <citation type="submission" date="2024-07" db="PDB data bank">
        <title>Crystal structure of outer membrane lipoprotein carrier protein (LolA) from Francisella philomiragia (monoclinic P Form).</title>
        <authorList>
            <person name="Lovell S."/>
            <person name="Taylor K.E."/>
            <person name="Cooper A."/>
            <person name="Battaile K.P."/>
            <person name="Buchko G.W."/>
        </authorList>
    </citation>
    <scope>X-RAY CRYSTALLOGRAPHY (1.80 ANGSTROMS) OF 32-205</scope>
</reference>
<dbReference type="InterPro" id="IPR004564">
    <property type="entry name" value="OM_lipoprot_carrier_LolA-like"/>
</dbReference>
<evidence type="ECO:0007829" key="6">
    <source>
        <dbReference type="PDB" id="8T5J"/>
    </source>
</evidence>
<keyword evidence="2" id="KW-0813">Transport</keyword>
<gene>
    <name evidence="5" type="ordered locus">Fphi_1079</name>
</gene>
<dbReference type="SMR" id="B0TX44"/>
<evidence type="ECO:0007829" key="7">
    <source>
        <dbReference type="PDB" id="9COZ"/>
    </source>
</evidence>
<name>B0TX44_FRAP2</name>
<dbReference type="InterPro" id="IPR029046">
    <property type="entry name" value="LolA/LolB/LppX"/>
</dbReference>
<proteinExistence type="evidence at protein level"/>
<dbReference type="AlphaFoldDB" id="B0TX44"/>
<dbReference type="PDB" id="8T5J">
    <property type="method" value="X-ray"/>
    <property type="resolution" value="1.55 A"/>
    <property type="chains" value="A=32-205"/>
</dbReference>
<evidence type="ECO:0000256" key="1">
    <source>
        <dbReference type="ARBA" id="ARBA00011245"/>
    </source>
</evidence>
<reference evidence="6" key="2">
    <citation type="submission" date="2023-06" db="PDB data bank">
        <title>Crystal structure of outer membrane lipoprotein carrier protein (LolA) from Francisella philomiragia.</title>
        <authorList>
            <person name="Woodward E.L."/>
            <person name="Lovell S."/>
            <person name="Cooper A."/>
            <person name="Buchko G."/>
        </authorList>
    </citation>
    <scope>X-RAY CRYSTALLOGRAPHY (1.55 ANGSTROMS) OF 32-205 IN COMPLEX WITH MG(2+)</scope>
</reference>
<evidence type="ECO:0000256" key="3">
    <source>
        <dbReference type="ARBA" id="ARBA00022729"/>
    </source>
</evidence>
<dbReference type="HOGENOM" id="CLU_091014_1_0_6"/>
<dbReference type="EMBL" id="CP000937">
    <property type="protein sequence ID" value="ABZ87302.1"/>
    <property type="molecule type" value="Genomic_DNA"/>
</dbReference>
<reference evidence="5" key="1">
    <citation type="submission" date="2009-01" db="EMBL/GenBank/DDBJ databases">
        <title>Complete sequence of chromosome of Francisella philomiragia subsp. philomiragia ATCC 25017.</title>
        <authorList>
            <consortium name="US DOE Joint Genome Institute"/>
            <person name="Copeland A."/>
            <person name="Lucas S."/>
            <person name="Lapidus A."/>
            <person name="Barry K."/>
            <person name="Detter J.C."/>
            <person name="Glavina del Rio T."/>
            <person name="Hammon N."/>
            <person name="Israni S."/>
            <person name="Dalin E."/>
            <person name="Tice H."/>
            <person name="Pitluck S."/>
            <person name="Chain P."/>
            <person name="Malfatti S."/>
            <person name="Shin M."/>
            <person name="Vergez L."/>
            <person name="Schmutz J."/>
            <person name="Larimer F."/>
            <person name="Land M."/>
            <person name="Hauser L."/>
            <person name="Richardson P."/>
        </authorList>
    </citation>
    <scope>NUCLEOTIDE SEQUENCE</scope>
    <source>
        <strain evidence="5">ATCC 25017</strain>
    </source>
</reference>
<dbReference type="GO" id="GO:0015031">
    <property type="term" value="P:protein transport"/>
    <property type="evidence" value="ECO:0007669"/>
    <property type="project" value="UniProtKB-KW"/>
</dbReference>
<reference evidence="7" key="4">
    <citation type="submission" date="2024-07" db="PDB data bank">
        <title>Crystal structure of outer membrane lipoprotein carrier protein (LolA) from Francisella philomiragia (Orthorhombic P Form).</title>
        <authorList>
            <person name="Taylor K.E."/>
            <person name="Lovell S."/>
            <person name="Cooper A."/>
            <person name="Battaile K.P."/>
            <person name="Buchko G.W."/>
        </authorList>
    </citation>
    <scope>X-RAY CRYSTALLOGRAPHY (1.70 ANGSTROMS) OF 32-205</scope>
</reference>
<accession>B0TX44</accession>
<evidence type="ECO:0007829" key="8">
    <source>
        <dbReference type="PDB" id="9CWL"/>
    </source>
</evidence>
<dbReference type="eggNOG" id="COG2834">
    <property type="taxonomic scope" value="Bacteria"/>
</dbReference>
<feature type="binding site" evidence="6">
    <location>
        <position position="119"/>
    </location>
    <ligand>
        <name>Mg(2+)</name>
        <dbReference type="ChEBI" id="CHEBI:18420"/>
    </ligand>
</feature>
<dbReference type="PDB" id="9CWL">
    <property type="method" value="X-ray"/>
    <property type="resolution" value="1.80 A"/>
    <property type="chains" value="A=32-205"/>
</dbReference>
<evidence type="ECO:0000256" key="2">
    <source>
        <dbReference type="ARBA" id="ARBA00022448"/>
    </source>
</evidence>
<evidence type="ECO:0000256" key="4">
    <source>
        <dbReference type="ARBA" id="ARBA00022927"/>
    </source>
</evidence>
<keyword evidence="6 7" id="KW-0002">3D-structure</keyword>
<keyword evidence="4" id="KW-0653">Protein transport</keyword>
<dbReference type="GO" id="GO:0046872">
    <property type="term" value="F:metal ion binding"/>
    <property type="evidence" value="ECO:0007669"/>
    <property type="project" value="UniProtKB-KW"/>
</dbReference>
<keyword evidence="6" id="KW-0479">Metal-binding</keyword>
<dbReference type="CDD" id="cd16325">
    <property type="entry name" value="LolA"/>
    <property type="match status" value="1"/>
</dbReference>
<evidence type="ECO:0000313" key="5">
    <source>
        <dbReference type="EMBL" id="ABZ87302.1"/>
    </source>
</evidence>
<dbReference type="KEGG" id="fph:Fphi_1079"/>
<comment type="subunit">
    <text evidence="1">Monomer.</text>
</comment>
<feature type="binding site" evidence="6">
    <location>
        <position position="118"/>
    </location>
    <ligand>
        <name>Mg(2+)</name>
        <dbReference type="ChEBI" id="CHEBI:18420"/>
    </ligand>
</feature>
<evidence type="ECO:0008006" key="9">
    <source>
        <dbReference type="Google" id="ProtNLM"/>
    </source>
</evidence>